<dbReference type="RefSeq" id="WP_135464713.1">
    <property type="nucleotide sequence ID" value="NZ_SRLC01000002.1"/>
</dbReference>
<protein>
    <submittedName>
        <fullName evidence="1">Uncharacterized protein</fullName>
    </submittedName>
</protein>
<keyword evidence="2" id="KW-1185">Reference proteome</keyword>
<name>A0A4Z0PZ71_9BACT</name>
<proteinExistence type="predicted"/>
<sequence length="136" mass="16137">MEHSEEKWAQEYEKTLTELFGPPEKRRRRERGYFANLRRRHSEPLIRNILRVLAQVEDFAPARRLREMDIRHDPLPELIRPYDYPWFRLSNIRWVGELLEVNAVHGMERAGGAQMFVLRHTAAGLRLHALGLRSVA</sequence>
<dbReference type="EMBL" id="SRLC01000002">
    <property type="protein sequence ID" value="TGE22193.1"/>
    <property type="molecule type" value="Genomic_DNA"/>
</dbReference>
<gene>
    <name evidence="1" type="ORF">E5K00_18270</name>
</gene>
<dbReference type="Proteomes" id="UP000297549">
    <property type="component" value="Unassembled WGS sequence"/>
</dbReference>
<reference evidence="1 2" key="1">
    <citation type="submission" date="2019-04" db="EMBL/GenBank/DDBJ databases">
        <authorList>
            <person name="Feng G."/>
            <person name="Zhang J."/>
            <person name="Zhu H."/>
        </authorList>
    </citation>
    <scope>NUCLEOTIDE SEQUENCE [LARGE SCALE GENOMIC DNA]</scope>
    <source>
        <strain evidence="1 2">JCM 31653</strain>
    </source>
</reference>
<dbReference type="AlphaFoldDB" id="A0A4Z0PZ71"/>
<accession>A0A4Z0PZ71</accession>
<organism evidence="1 2">
    <name type="scientific">Hymenobacter aquaticus</name>
    <dbReference type="NCBI Taxonomy" id="1867101"/>
    <lineage>
        <taxon>Bacteria</taxon>
        <taxon>Pseudomonadati</taxon>
        <taxon>Bacteroidota</taxon>
        <taxon>Cytophagia</taxon>
        <taxon>Cytophagales</taxon>
        <taxon>Hymenobacteraceae</taxon>
        <taxon>Hymenobacter</taxon>
    </lineage>
</organism>
<evidence type="ECO:0000313" key="1">
    <source>
        <dbReference type="EMBL" id="TGE22193.1"/>
    </source>
</evidence>
<comment type="caution">
    <text evidence="1">The sequence shown here is derived from an EMBL/GenBank/DDBJ whole genome shotgun (WGS) entry which is preliminary data.</text>
</comment>
<evidence type="ECO:0000313" key="2">
    <source>
        <dbReference type="Proteomes" id="UP000297549"/>
    </source>
</evidence>